<keyword evidence="7" id="KW-0238">DNA-binding</keyword>
<dbReference type="Proteomes" id="UP000232230">
    <property type="component" value="Chromosome"/>
</dbReference>
<dbReference type="GO" id="GO:0008170">
    <property type="term" value="F:N-methyltransferase activity"/>
    <property type="evidence" value="ECO:0007669"/>
    <property type="project" value="InterPro"/>
</dbReference>
<dbReference type="GO" id="GO:0032259">
    <property type="term" value="P:methylation"/>
    <property type="evidence" value="ECO:0007669"/>
    <property type="project" value="UniProtKB-KW"/>
</dbReference>
<evidence type="ECO:0000313" key="10">
    <source>
        <dbReference type="EMBL" id="ATZ19067.1"/>
    </source>
</evidence>
<evidence type="ECO:0000256" key="4">
    <source>
        <dbReference type="ARBA" id="ARBA00022679"/>
    </source>
</evidence>
<evidence type="ECO:0000256" key="3">
    <source>
        <dbReference type="ARBA" id="ARBA00022603"/>
    </source>
</evidence>
<dbReference type="RefSeq" id="WP_024863580.1">
    <property type="nucleotide sequence ID" value="NZ_CP024965.1"/>
</dbReference>
<sequence length="403" mass="47167">MDSNIVIKESYNLNFKLIKSLDLTSEVKENWKNKSRMWGDKTHRISSYVAMFSPALANYFIKEYSEENDIILDTFSGRGTTLLQARLDNRKAYAIDLNPFAYVLSKSKSRSFKIQDILSRINELEEEYNKSFNNYKWNKDLEIYYSRHNLKQISFIKEKLGLKWHSLSEIDNYILAITLGIMHGPMRKNGETLYLSLHMSNHTSMSKNYVKKYAKEKKLKKPKDNVFEKIKNRAKFIILKSKYSDNVGIVKYGNALEIYNYFPNLKPKLVFTSPPYLNIINYTNQNWLKMWLLGFDTKEKNKSIGLNDDCKLYEYKNFMKSYLLNISKISSINTTIILVIGDVRNSSFKDIWSEIKEGVPELVIKEIYIDPIKQTNKATNSMGSKAGKATRIDRIYVFKKVNL</sequence>
<dbReference type="InterPro" id="IPR017985">
    <property type="entry name" value="MeTrfase_CN4_CS"/>
</dbReference>
<dbReference type="EMBL" id="CP024965">
    <property type="protein sequence ID" value="ATZ19067.1"/>
    <property type="molecule type" value="Genomic_DNA"/>
</dbReference>
<accession>A0A2K8NZ49</accession>
<protein>
    <recommendedName>
        <fullName evidence="2">site-specific DNA-methyltransferase (cytosine-N(4)-specific)</fullName>
        <ecNumber evidence="2">2.1.1.113</ecNumber>
    </recommendedName>
</protein>
<dbReference type="GO" id="GO:0003677">
    <property type="term" value="F:DNA binding"/>
    <property type="evidence" value="ECO:0007669"/>
    <property type="project" value="UniProtKB-KW"/>
</dbReference>
<evidence type="ECO:0000256" key="2">
    <source>
        <dbReference type="ARBA" id="ARBA00012185"/>
    </source>
</evidence>
<keyword evidence="5" id="KW-0949">S-adenosyl-L-methionine</keyword>
<feature type="domain" description="DNA methylase N-4/N-6" evidence="9">
    <location>
        <begin position="29"/>
        <end position="102"/>
    </location>
</feature>
<keyword evidence="6" id="KW-0680">Restriction system</keyword>
<evidence type="ECO:0000256" key="6">
    <source>
        <dbReference type="ARBA" id="ARBA00022747"/>
    </source>
</evidence>
<dbReference type="EC" id="2.1.1.113" evidence="2"/>
<dbReference type="Gene3D" id="3.40.50.150">
    <property type="entry name" value="Vaccinia Virus protein VP39"/>
    <property type="match status" value="2"/>
</dbReference>
<dbReference type="GO" id="GO:0015667">
    <property type="term" value="F:site-specific DNA-methyltransferase (cytosine-N4-specific) activity"/>
    <property type="evidence" value="ECO:0007669"/>
    <property type="project" value="UniProtKB-EC"/>
</dbReference>
<dbReference type="KEGG" id="esx:ESOMN_v1c06850"/>
<gene>
    <name evidence="10" type="ORF">ESOMN_v1c06850</name>
</gene>
<dbReference type="InterPro" id="IPR002941">
    <property type="entry name" value="DNA_methylase_N4/N6"/>
</dbReference>
<evidence type="ECO:0000259" key="9">
    <source>
        <dbReference type="Pfam" id="PF01555"/>
    </source>
</evidence>
<name>A0A2K8NZ49_9MOLU</name>
<evidence type="ECO:0000256" key="8">
    <source>
        <dbReference type="ARBA" id="ARBA00049120"/>
    </source>
</evidence>
<dbReference type="AlphaFoldDB" id="A0A2K8NZ49"/>
<keyword evidence="3 10" id="KW-0489">Methyltransferase</keyword>
<evidence type="ECO:0000313" key="11">
    <source>
        <dbReference type="Proteomes" id="UP000232230"/>
    </source>
</evidence>
<evidence type="ECO:0000256" key="1">
    <source>
        <dbReference type="ARBA" id="ARBA00010203"/>
    </source>
</evidence>
<comment type="catalytic activity">
    <reaction evidence="8">
        <text>a 2'-deoxycytidine in DNA + S-adenosyl-L-methionine = an N(4)-methyl-2'-deoxycytidine in DNA + S-adenosyl-L-homocysteine + H(+)</text>
        <dbReference type="Rhea" id="RHEA:16857"/>
        <dbReference type="Rhea" id="RHEA-COMP:11369"/>
        <dbReference type="Rhea" id="RHEA-COMP:13674"/>
        <dbReference type="ChEBI" id="CHEBI:15378"/>
        <dbReference type="ChEBI" id="CHEBI:57856"/>
        <dbReference type="ChEBI" id="CHEBI:59789"/>
        <dbReference type="ChEBI" id="CHEBI:85452"/>
        <dbReference type="ChEBI" id="CHEBI:137933"/>
        <dbReference type="EC" id="2.1.1.113"/>
    </reaction>
</comment>
<organism evidence="10 11">
    <name type="scientific">Williamsoniiplasma somnilux</name>
    <dbReference type="NCBI Taxonomy" id="215578"/>
    <lineage>
        <taxon>Bacteria</taxon>
        <taxon>Bacillati</taxon>
        <taxon>Mycoplasmatota</taxon>
        <taxon>Mollicutes</taxon>
        <taxon>Entomoplasmatales</taxon>
        <taxon>Williamsoniiplasma</taxon>
    </lineage>
</organism>
<evidence type="ECO:0000256" key="5">
    <source>
        <dbReference type="ARBA" id="ARBA00022691"/>
    </source>
</evidence>
<dbReference type="PROSITE" id="PS00093">
    <property type="entry name" value="N4_MTASE"/>
    <property type="match status" value="1"/>
</dbReference>
<dbReference type="REBASE" id="225943">
    <property type="entry name" value="M.EsoPYAN1ORF6850P"/>
</dbReference>
<keyword evidence="4" id="KW-0808">Transferase</keyword>
<dbReference type="Pfam" id="PF01555">
    <property type="entry name" value="N6_N4_Mtase"/>
    <property type="match status" value="1"/>
</dbReference>
<reference evidence="10 11" key="1">
    <citation type="submission" date="2017-11" db="EMBL/GenBank/DDBJ databases">
        <title>Genome sequence of Entomoplasma somnilux PYAN-1 (ATCC 49194).</title>
        <authorList>
            <person name="Lo W.-S."/>
            <person name="Gasparich G.E."/>
            <person name="Kuo C.-H."/>
        </authorList>
    </citation>
    <scope>NUCLEOTIDE SEQUENCE [LARGE SCALE GENOMIC DNA]</scope>
    <source>
        <strain evidence="10 11">PYAN-1</strain>
    </source>
</reference>
<dbReference type="GO" id="GO:0009307">
    <property type="term" value="P:DNA restriction-modification system"/>
    <property type="evidence" value="ECO:0007669"/>
    <property type="project" value="UniProtKB-KW"/>
</dbReference>
<evidence type="ECO:0000256" key="7">
    <source>
        <dbReference type="ARBA" id="ARBA00023125"/>
    </source>
</evidence>
<proteinExistence type="inferred from homology"/>
<comment type="similarity">
    <text evidence="1">Belongs to the N(4)/N(6)-methyltransferase family. N(4) subfamily.</text>
</comment>
<dbReference type="InterPro" id="IPR029063">
    <property type="entry name" value="SAM-dependent_MTases_sf"/>
</dbReference>
<keyword evidence="11" id="KW-1185">Reference proteome</keyword>
<dbReference type="SUPFAM" id="SSF53335">
    <property type="entry name" value="S-adenosyl-L-methionine-dependent methyltransferases"/>
    <property type="match status" value="3"/>
</dbReference>